<dbReference type="InterPro" id="IPR025714">
    <property type="entry name" value="Methyltranfer_dom"/>
</dbReference>
<accession>A0A5C3FAM1</accession>
<keyword evidence="2" id="KW-0808">Transferase</keyword>
<dbReference type="Proteomes" id="UP000323386">
    <property type="component" value="Unassembled WGS sequence"/>
</dbReference>
<evidence type="ECO:0000313" key="3">
    <source>
        <dbReference type="Proteomes" id="UP000323386"/>
    </source>
</evidence>
<proteinExistence type="predicted"/>
<sequence length="270" mass="29187">MSSAAKTYTQGHSGSVLASHASRTAATSAAYLVPHLEPHHAVLDIGCGPGTITASLAEHVPAGSIVGTDFSADVIAAAQRMQGVPANCRFEVASVLDLPYADATFDVVHSHQVLIHLADPVAALREMRRVCKPGGLVAAREGDWQTTVVYPWSSAIESWKTTSEAIFRRDGGSEPNAGRCLIRWAIEAGFKADGIRYSSSNQTYAGQPAAGWWGKMQASRVDERAWRDKASRTTGADEEQIDEMVGAWREWGQREESVYFIACGEILARR</sequence>
<dbReference type="InterPro" id="IPR029063">
    <property type="entry name" value="SAM-dependent_MTases_sf"/>
</dbReference>
<dbReference type="GO" id="GO:0032259">
    <property type="term" value="P:methylation"/>
    <property type="evidence" value="ECO:0007669"/>
    <property type="project" value="UniProtKB-KW"/>
</dbReference>
<organism evidence="2 3">
    <name type="scientific">Pseudozyma flocculosa</name>
    <dbReference type="NCBI Taxonomy" id="84751"/>
    <lineage>
        <taxon>Eukaryota</taxon>
        <taxon>Fungi</taxon>
        <taxon>Dikarya</taxon>
        <taxon>Basidiomycota</taxon>
        <taxon>Ustilaginomycotina</taxon>
        <taxon>Ustilaginomycetes</taxon>
        <taxon>Ustilaginales</taxon>
        <taxon>Ustilaginaceae</taxon>
        <taxon>Pseudozyma</taxon>
    </lineage>
</organism>
<protein>
    <submittedName>
        <fullName evidence="2">Related to ubiE/COQ5 methyltransferase</fullName>
    </submittedName>
</protein>
<dbReference type="AlphaFoldDB" id="A0A5C3FAM1"/>
<keyword evidence="2" id="KW-0489">Methyltransferase</keyword>
<dbReference type="PANTHER" id="PTHR42912:SF93">
    <property type="entry name" value="N6-ADENOSINE-METHYLTRANSFERASE TMT1A"/>
    <property type="match status" value="1"/>
</dbReference>
<dbReference type="CDD" id="cd02440">
    <property type="entry name" value="AdoMet_MTases"/>
    <property type="match status" value="1"/>
</dbReference>
<dbReference type="SUPFAM" id="SSF53335">
    <property type="entry name" value="S-adenosyl-L-methionine-dependent methyltransferases"/>
    <property type="match status" value="1"/>
</dbReference>
<evidence type="ECO:0000259" key="1">
    <source>
        <dbReference type="Pfam" id="PF13847"/>
    </source>
</evidence>
<name>A0A5C3FAM1_9BASI</name>
<reference evidence="2 3" key="1">
    <citation type="submission" date="2018-03" db="EMBL/GenBank/DDBJ databases">
        <authorList>
            <person name="Guldener U."/>
        </authorList>
    </citation>
    <scope>NUCLEOTIDE SEQUENCE [LARGE SCALE GENOMIC DNA]</scope>
    <source>
        <strain evidence="2 3">DAOM196992</strain>
    </source>
</reference>
<dbReference type="GO" id="GO:0008168">
    <property type="term" value="F:methyltransferase activity"/>
    <property type="evidence" value="ECO:0007669"/>
    <property type="project" value="UniProtKB-KW"/>
</dbReference>
<gene>
    <name evidence="2" type="ORF">PSFLO_06924</name>
</gene>
<dbReference type="PANTHER" id="PTHR42912">
    <property type="entry name" value="METHYLTRANSFERASE"/>
    <property type="match status" value="1"/>
</dbReference>
<keyword evidence="3" id="KW-1185">Reference proteome</keyword>
<dbReference type="InterPro" id="IPR050508">
    <property type="entry name" value="Methyltransf_Superfamily"/>
</dbReference>
<dbReference type="Gene3D" id="3.40.50.150">
    <property type="entry name" value="Vaccinia Virus protein VP39"/>
    <property type="match status" value="1"/>
</dbReference>
<dbReference type="EMBL" id="OOIP01000027">
    <property type="protein sequence ID" value="SPO41442.1"/>
    <property type="molecule type" value="Genomic_DNA"/>
</dbReference>
<dbReference type="OrthoDB" id="10017101at2759"/>
<feature type="domain" description="Methyltransferase" evidence="1">
    <location>
        <begin position="38"/>
        <end position="147"/>
    </location>
</feature>
<evidence type="ECO:0000313" key="2">
    <source>
        <dbReference type="EMBL" id="SPO41442.1"/>
    </source>
</evidence>
<dbReference type="Pfam" id="PF13847">
    <property type="entry name" value="Methyltransf_31"/>
    <property type="match status" value="1"/>
</dbReference>